<organism evidence="1 2">
    <name type="scientific">Granulicella aggregans</name>
    <dbReference type="NCBI Taxonomy" id="474949"/>
    <lineage>
        <taxon>Bacteria</taxon>
        <taxon>Pseudomonadati</taxon>
        <taxon>Acidobacteriota</taxon>
        <taxon>Terriglobia</taxon>
        <taxon>Terriglobales</taxon>
        <taxon>Acidobacteriaceae</taxon>
        <taxon>Granulicella</taxon>
    </lineage>
</organism>
<protein>
    <submittedName>
        <fullName evidence="1">Putative Zn-dependent protease</fullName>
    </submittedName>
</protein>
<name>A0A7W7ZI38_9BACT</name>
<dbReference type="GO" id="GO:0008233">
    <property type="term" value="F:peptidase activity"/>
    <property type="evidence" value="ECO:0007669"/>
    <property type="project" value="UniProtKB-KW"/>
</dbReference>
<evidence type="ECO:0000313" key="2">
    <source>
        <dbReference type="Proteomes" id="UP000540989"/>
    </source>
</evidence>
<comment type="caution">
    <text evidence="1">The sequence shown here is derived from an EMBL/GenBank/DDBJ whole genome shotgun (WGS) entry which is preliminary data.</text>
</comment>
<dbReference type="SUPFAM" id="SSF48452">
    <property type="entry name" value="TPR-like"/>
    <property type="match status" value="1"/>
</dbReference>
<dbReference type="GO" id="GO:0006508">
    <property type="term" value="P:proteolysis"/>
    <property type="evidence" value="ECO:0007669"/>
    <property type="project" value="UniProtKB-KW"/>
</dbReference>
<proteinExistence type="predicted"/>
<dbReference type="AlphaFoldDB" id="A0A7W7ZI38"/>
<dbReference type="Gene3D" id="1.25.40.10">
    <property type="entry name" value="Tetratricopeptide repeat domain"/>
    <property type="match status" value="2"/>
</dbReference>
<dbReference type="RefSeq" id="WP_184222440.1">
    <property type="nucleotide sequence ID" value="NZ_JACHIP010000011.1"/>
</dbReference>
<reference evidence="1 2" key="1">
    <citation type="submission" date="2020-08" db="EMBL/GenBank/DDBJ databases">
        <title>Genomic Encyclopedia of Type Strains, Phase IV (KMG-V): Genome sequencing to study the core and pangenomes of soil and plant-associated prokaryotes.</title>
        <authorList>
            <person name="Whitman W."/>
        </authorList>
    </citation>
    <scope>NUCLEOTIDE SEQUENCE [LARGE SCALE GENOMIC DNA]</scope>
    <source>
        <strain evidence="1 2">M8UP14</strain>
    </source>
</reference>
<keyword evidence="1" id="KW-0645">Protease</keyword>
<sequence length="199" mass="22419">MSKNKHLCPCGSGKRAKLCCRPNTTLVKFGFSSSEKLELRLAAEALAAKGKHQEASEILERLVKISPHNPLIWNDLGIQYEAAGRTEEAFTALRRGHHADSTYPPIWYNLGKFTLDRFIRLYQSGELTEDHAEELLTRAIQFLNGNLDRDPENADAHYNLAIAYAFCKDEHRAKAHMEVAVRLGSEYEAPRGWLNSPGL</sequence>
<keyword evidence="1" id="KW-0378">Hydrolase</keyword>
<dbReference type="InterPro" id="IPR011990">
    <property type="entry name" value="TPR-like_helical_dom_sf"/>
</dbReference>
<keyword evidence="2" id="KW-1185">Reference proteome</keyword>
<evidence type="ECO:0000313" key="1">
    <source>
        <dbReference type="EMBL" id="MBB5060267.1"/>
    </source>
</evidence>
<gene>
    <name evidence="1" type="ORF">HDF16_005003</name>
</gene>
<dbReference type="Proteomes" id="UP000540989">
    <property type="component" value="Unassembled WGS sequence"/>
</dbReference>
<dbReference type="EMBL" id="JACHIP010000011">
    <property type="protein sequence ID" value="MBB5060267.1"/>
    <property type="molecule type" value="Genomic_DNA"/>
</dbReference>
<dbReference type="Pfam" id="PF13428">
    <property type="entry name" value="TPR_14"/>
    <property type="match status" value="1"/>
</dbReference>
<accession>A0A7W7ZI38</accession>